<dbReference type="SUPFAM" id="SSF82171">
    <property type="entry name" value="DPP6 N-terminal domain-like"/>
    <property type="match status" value="1"/>
</dbReference>
<dbReference type="EMBL" id="VANP01000007">
    <property type="protein sequence ID" value="TLP57899.1"/>
    <property type="molecule type" value="Genomic_DNA"/>
</dbReference>
<accession>A0A5R8YWM4</accession>
<proteinExistence type="predicted"/>
<gene>
    <name evidence="1" type="ORF">FED44_20300</name>
</gene>
<comment type="caution">
    <text evidence="1">The sequence shown here is derived from an EMBL/GenBank/DDBJ whole genome shotgun (WGS) entry which is preliminary data.</text>
</comment>
<evidence type="ECO:0000313" key="2">
    <source>
        <dbReference type="Proteomes" id="UP000309033"/>
    </source>
</evidence>
<organism evidence="1 2">
    <name type="scientific">Microbispora triticiradicis</name>
    <dbReference type="NCBI Taxonomy" id="2200763"/>
    <lineage>
        <taxon>Bacteria</taxon>
        <taxon>Bacillati</taxon>
        <taxon>Actinomycetota</taxon>
        <taxon>Actinomycetes</taxon>
        <taxon>Streptosporangiales</taxon>
        <taxon>Streptosporangiaceae</taxon>
        <taxon>Microbispora</taxon>
    </lineage>
</organism>
<dbReference type="Proteomes" id="UP000309033">
    <property type="component" value="Unassembled WGS sequence"/>
</dbReference>
<evidence type="ECO:0008006" key="3">
    <source>
        <dbReference type="Google" id="ProtNLM"/>
    </source>
</evidence>
<name>A0A5R8YWM4_9ACTN</name>
<reference evidence="1" key="1">
    <citation type="submission" date="2019-05" db="EMBL/GenBank/DDBJ databases">
        <title>Isolation, diversity and antifungal activity of Actinobacteria from wheat.</title>
        <authorList>
            <person name="Yu B."/>
        </authorList>
    </citation>
    <scope>NUCLEOTIDE SEQUENCE [LARGE SCALE GENOMIC DNA]</scope>
    <source>
        <strain evidence="1">NEAU-HEGS1-5</strain>
    </source>
</reference>
<evidence type="ECO:0000313" key="1">
    <source>
        <dbReference type="EMBL" id="TLP57899.1"/>
    </source>
</evidence>
<dbReference type="AlphaFoldDB" id="A0A5R8YWM4"/>
<sequence>MGLAACQGAFGRNIQAVTYGEPTSCPSDLSESGPAAGMVIDCVGWTLHVPFGMDIELSTAASHAGSVSMFDTDPVPIEITPDGHRVAYLDVRELRYLAKDLRSGFTRPITPRLTPEEIVAITSVVSSADSRHFAVSTRENRRTFVTDFETGRTRTLNQVCWAYGLTGDSLMGSAGCDGQDVSIDAIRFDGTAARFRSEEERPRDLSADLRWYIDFGEPTSVYETATGRRVRVLPSELSEFQWAGADTLVARDADIEDGDDYIAIDARTGELISIGIPYSDSIVFGKVR</sequence>
<dbReference type="OrthoDB" id="3524202at2"/>
<protein>
    <recommendedName>
        <fullName evidence="3">WD40 repeat domain-containing protein</fullName>
    </recommendedName>
</protein>
<keyword evidence="2" id="KW-1185">Reference proteome</keyword>